<dbReference type="EMBL" id="UOFI01000071">
    <property type="protein sequence ID" value="VAW65896.1"/>
    <property type="molecule type" value="Genomic_DNA"/>
</dbReference>
<accession>A0A3B0X3T7</accession>
<gene>
    <name evidence="1" type="ORF">MNBD_GAMMA09-1234</name>
    <name evidence="2" type="ORF">MNBD_GAMMA09-210</name>
</gene>
<evidence type="ECO:0000313" key="2">
    <source>
        <dbReference type="EMBL" id="VAW65896.1"/>
    </source>
</evidence>
<feature type="non-terminal residue" evidence="1">
    <location>
        <position position="20"/>
    </location>
</feature>
<dbReference type="EMBL" id="UOFI01000035">
    <property type="protein sequence ID" value="VAW62968.1"/>
    <property type="molecule type" value="Genomic_DNA"/>
</dbReference>
<evidence type="ECO:0000313" key="1">
    <source>
        <dbReference type="EMBL" id="VAW62968.1"/>
    </source>
</evidence>
<protein>
    <submittedName>
        <fullName evidence="1">Uncharacterized protein</fullName>
    </submittedName>
</protein>
<organism evidence="1">
    <name type="scientific">hydrothermal vent metagenome</name>
    <dbReference type="NCBI Taxonomy" id="652676"/>
    <lineage>
        <taxon>unclassified sequences</taxon>
        <taxon>metagenomes</taxon>
        <taxon>ecological metagenomes</taxon>
    </lineage>
</organism>
<proteinExistence type="predicted"/>
<name>A0A3B0X3T7_9ZZZZ</name>
<reference evidence="1" key="1">
    <citation type="submission" date="2018-06" db="EMBL/GenBank/DDBJ databases">
        <authorList>
            <person name="Zhirakovskaya E."/>
        </authorList>
    </citation>
    <scope>NUCLEOTIDE SEQUENCE</scope>
</reference>
<dbReference type="AlphaFoldDB" id="A0A3B0X3T7"/>
<sequence>MHILTINPESLFQALSDTTR</sequence>